<proteinExistence type="predicted"/>
<feature type="non-terminal residue" evidence="2">
    <location>
        <position position="112"/>
    </location>
</feature>
<dbReference type="InterPro" id="IPR021668">
    <property type="entry name" value="TAN"/>
</dbReference>
<gene>
    <name evidence="2" type="ORF">TPAB3V08_LOCUS9215</name>
</gene>
<keyword evidence="3" id="KW-1185">Reference proteome</keyword>
<dbReference type="EMBL" id="CAJPIN010019423">
    <property type="protein sequence ID" value="CAG2062264.1"/>
    <property type="molecule type" value="Genomic_DNA"/>
</dbReference>
<sequence>MASEQVLKNLCSSLESTKVTERKKSMNELSSLLHEQDTLLLLNRNSQTNLAENITWNKLFHLAHNLAVKEAEKIKLDEQKRESYSETTKNNWVTTKSGCGTFVTHIVNKANR</sequence>
<reference evidence="2" key="1">
    <citation type="submission" date="2021-03" db="EMBL/GenBank/DDBJ databases">
        <authorList>
            <person name="Tran Van P."/>
        </authorList>
    </citation>
    <scope>NUCLEOTIDE SEQUENCE</scope>
</reference>
<evidence type="ECO:0000259" key="1">
    <source>
        <dbReference type="Pfam" id="PF11640"/>
    </source>
</evidence>
<evidence type="ECO:0000313" key="3">
    <source>
        <dbReference type="Proteomes" id="UP001153148"/>
    </source>
</evidence>
<protein>
    <recommendedName>
        <fullName evidence="1">Telomere-length maintenance and DNA damage repair domain-containing protein</fullName>
    </recommendedName>
</protein>
<comment type="caution">
    <text evidence="2">The sequence shown here is derived from an EMBL/GenBank/DDBJ whole genome shotgun (WGS) entry which is preliminary data.</text>
</comment>
<dbReference type="Proteomes" id="UP001153148">
    <property type="component" value="Unassembled WGS sequence"/>
</dbReference>
<accession>A0ABN7P8G5</accession>
<evidence type="ECO:0000313" key="2">
    <source>
        <dbReference type="EMBL" id="CAG2062264.1"/>
    </source>
</evidence>
<organism evidence="2 3">
    <name type="scientific">Timema podura</name>
    <name type="common">Walking stick</name>
    <dbReference type="NCBI Taxonomy" id="61482"/>
    <lineage>
        <taxon>Eukaryota</taxon>
        <taxon>Metazoa</taxon>
        <taxon>Ecdysozoa</taxon>
        <taxon>Arthropoda</taxon>
        <taxon>Hexapoda</taxon>
        <taxon>Insecta</taxon>
        <taxon>Pterygota</taxon>
        <taxon>Neoptera</taxon>
        <taxon>Polyneoptera</taxon>
        <taxon>Phasmatodea</taxon>
        <taxon>Timematodea</taxon>
        <taxon>Timematoidea</taxon>
        <taxon>Timematidae</taxon>
        <taxon>Timema</taxon>
    </lineage>
</organism>
<dbReference type="Pfam" id="PF11640">
    <property type="entry name" value="TAN"/>
    <property type="match status" value="1"/>
</dbReference>
<feature type="domain" description="Telomere-length maintenance and DNA damage repair" evidence="1">
    <location>
        <begin position="7"/>
        <end position="89"/>
    </location>
</feature>
<name>A0ABN7P8G5_TIMPD</name>